<dbReference type="GO" id="GO:0031201">
    <property type="term" value="C:SNARE complex"/>
    <property type="evidence" value="ECO:0007669"/>
    <property type="project" value="TreeGrafter"/>
</dbReference>
<dbReference type="PRINTS" id="PR00448">
    <property type="entry name" value="NSFATTACHMNT"/>
</dbReference>
<keyword evidence="3 4" id="KW-0653">Protein transport</keyword>
<dbReference type="CDD" id="cd15832">
    <property type="entry name" value="SNAP"/>
    <property type="match status" value="1"/>
</dbReference>
<dbReference type="VEuPathDB" id="CryptoDB:CMU_009630"/>
<keyword evidence="2 4" id="KW-0813">Transport</keyword>
<dbReference type="SUPFAM" id="SSF48452">
    <property type="entry name" value="TPR-like"/>
    <property type="match status" value="1"/>
</dbReference>
<dbReference type="GO" id="GO:0035494">
    <property type="term" value="P:SNARE complex disassembly"/>
    <property type="evidence" value="ECO:0007669"/>
    <property type="project" value="TreeGrafter"/>
</dbReference>
<keyword evidence="4" id="KW-0931">ER-Golgi transport</keyword>
<dbReference type="GeneID" id="6995860"/>
<protein>
    <submittedName>
        <fullName evidence="5">Uncharacterized protein</fullName>
    </submittedName>
</protein>
<dbReference type="GO" id="GO:0019905">
    <property type="term" value="F:syntaxin binding"/>
    <property type="evidence" value="ECO:0007669"/>
    <property type="project" value="TreeGrafter"/>
</dbReference>
<dbReference type="RefSeq" id="XP_002140820.1">
    <property type="nucleotide sequence ID" value="XM_002140784.1"/>
</dbReference>
<gene>
    <name evidence="5" type="ORF">CMU_009630</name>
</gene>
<sequence>MASEALDLYKRAEKVCKGSSGFWSFISGGPDYDEAIQLYVQAANQFKILKMWSKGVECFNKAGDLSIKQGDTGSAANYYMECGNITKKENIGNSIEYYTKAIDLYNKSGRFSQSGKLYKVIAEAFEMDFIYKESLEYYKKAAEMYDMDEYSKSAYSACILKYADLVSLSYDNSCSGSMREVSENGDSMKYIYEAITIYESEAKKALQNSLIKYNSKEYLFKAFLIVLSMNDLVDAEIKWDKYCGVDPSFCVTPQGQFLEAILKLIKRKQNTSMSEDEDTNEKILNDFSKILEEYNNIYPIDDWRVHFLTIIKKNLARSNISIKQQIENNQIDLT</sequence>
<keyword evidence="6" id="KW-1185">Reference proteome</keyword>
<keyword evidence="4" id="KW-0472">Membrane</keyword>
<dbReference type="AlphaFoldDB" id="B6AE30"/>
<evidence type="ECO:0000256" key="3">
    <source>
        <dbReference type="ARBA" id="ARBA00022927"/>
    </source>
</evidence>
<name>B6AE30_CRYMR</name>
<evidence type="ECO:0000256" key="1">
    <source>
        <dbReference type="ARBA" id="ARBA00010050"/>
    </source>
</evidence>
<dbReference type="InterPro" id="IPR011990">
    <property type="entry name" value="TPR-like_helical_dom_sf"/>
</dbReference>
<dbReference type="GO" id="GO:0005774">
    <property type="term" value="C:vacuolar membrane"/>
    <property type="evidence" value="ECO:0007669"/>
    <property type="project" value="TreeGrafter"/>
</dbReference>
<dbReference type="Pfam" id="PF14938">
    <property type="entry name" value="SNAP"/>
    <property type="match status" value="1"/>
</dbReference>
<comment type="subcellular location">
    <subcellularLocation>
        <location evidence="4">Membrane</location>
        <topology evidence="4">Peripheral membrane protein</topology>
    </subcellularLocation>
</comment>
<dbReference type="GO" id="GO:0006886">
    <property type="term" value="P:intracellular protein transport"/>
    <property type="evidence" value="ECO:0007669"/>
    <property type="project" value="UniProtKB-UniRule"/>
</dbReference>
<dbReference type="PANTHER" id="PTHR13768:SF8">
    <property type="entry name" value="ALPHA-SOLUBLE NSF ATTACHMENT PROTEIN"/>
    <property type="match status" value="1"/>
</dbReference>
<proteinExistence type="inferred from homology"/>
<dbReference type="Proteomes" id="UP000001460">
    <property type="component" value="Unassembled WGS sequence"/>
</dbReference>
<evidence type="ECO:0000256" key="2">
    <source>
        <dbReference type="ARBA" id="ARBA00022448"/>
    </source>
</evidence>
<dbReference type="PANTHER" id="PTHR13768">
    <property type="entry name" value="SOLUBLE NSF ATTACHMENT PROTEIN SNAP"/>
    <property type="match status" value="1"/>
</dbReference>
<dbReference type="InterPro" id="IPR000744">
    <property type="entry name" value="NSF_attach"/>
</dbReference>
<accession>B6AE30</accession>
<dbReference type="OrthoDB" id="9984275at2759"/>
<comment type="similarity">
    <text evidence="1 4">Belongs to the SNAP family.</text>
</comment>
<dbReference type="Gene3D" id="1.25.40.10">
    <property type="entry name" value="Tetratricopeptide repeat domain"/>
    <property type="match status" value="1"/>
</dbReference>
<dbReference type="EMBL" id="DS989729">
    <property type="protein sequence ID" value="EEA06471.1"/>
    <property type="molecule type" value="Genomic_DNA"/>
</dbReference>
<comment type="function">
    <text evidence="4">Required for vesicular transport between the endoplasmic reticulum and the Golgi apparatus.</text>
</comment>
<reference evidence="5" key="1">
    <citation type="submission" date="2008-06" db="EMBL/GenBank/DDBJ databases">
        <authorList>
            <person name="Lorenzi H."/>
            <person name="Inman J."/>
            <person name="Miller J."/>
            <person name="Schobel S."/>
            <person name="Amedeo P."/>
            <person name="Caler E.V."/>
            <person name="da Silva J."/>
        </authorList>
    </citation>
    <scope>NUCLEOTIDE SEQUENCE [LARGE SCALE GENOMIC DNA]</scope>
    <source>
        <strain evidence="5">RN66</strain>
    </source>
</reference>
<evidence type="ECO:0000313" key="6">
    <source>
        <dbReference type="Proteomes" id="UP000001460"/>
    </source>
</evidence>
<organism evidence="5 6">
    <name type="scientific">Cryptosporidium muris (strain RN66)</name>
    <dbReference type="NCBI Taxonomy" id="441375"/>
    <lineage>
        <taxon>Eukaryota</taxon>
        <taxon>Sar</taxon>
        <taxon>Alveolata</taxon>
        <taxon>Apicomplexa</taxon>
        <taxon>Conoidasida</taxon>
        <taxon>Coccidia</taxon>
        <taxon>Eucoccidiorida</taxon>
        <taxon>Eimeriorina</taxon>
        <taxon>Cryptosporidiidae</taxon>
        <taxon>Cryptosporidium</taxon>
    </lineage>
</organism>
<dbReference type="STRING" id="441375.B6AE30"/>
<dbReference type="OMA" id="WSVKEYL"/>
<dbReference type="eggNOG" id="KOG1586">
    <property type="taxonomic scope" value="Eukaryota"/>
</dbReference>
<dbReference type="GO" id="GO:0005483">
    <property type="term" value="F:soluble NSF attachment protein activity"/>
    <property type="evidence" value="ECO:0007669"/>
    <property type="project" value="TreeGrafter"/>
</dbReference>
<evidence type="ECO:0000256" key="4">
    <source>
        <dbReference type="RuleBase" id="RU367013"/>
    </source>
</evidence>
<evidence type="ECO:0000313" key="5">
    <source>
        <dbReference type="EMBL" id="EEA06471.1"/>
    </source>
</evidence>